<keyword evidence="2" id="KW-0732">Signal</keyword>
<feature type="region of interest" description="Disordered" evidence="1">
    <location>
        <begin position="36"/>
        <end position="332"/>
    </location>
</feature>
<feature type="chain" id="PRO_5015903097" evidence="2">
    <location>
        <begin position="26"/>
        <end position="356"/>
    </location>
</feature>
<dbReference type="EMBL" id="PRFA01000005">
    <property type="protein sequence ID" value="PWV01097.1"/>
    <property type="molecule type" value="Genomic_DNA"/>
</dbReference>
<dbReference type="VEuPathDB" id="TriTrypDB:C3747_4g177"/>
<feature type="signal peptide" evidence="2">
    <location>
        <begin position="1"/>
        <end position="25"/>
    </location>
</feature>
<dbReference type="VEuPathDB" id="TriTrypDB:TcYC6_0159980"/>
<gene>
    <name evidence="3" type="ORF">C4B63_5g297</name>
</gene>
<dbReference type="VEuPathDB" id="TriTrypDB:ECC02_006861"/>
<dbReference type="VEuPathDB" id="TriTrypDB:TcCLB.510373.10"/>
<dbReference type="Proteomes" id="UP000246121">
    <property type="component" value="Unassembled WGS sequence"/>
</dbReference>
<proteinExistence type="predicted"/>
<dbReference type="VEuPathDB" id="TriTrypDB:TCDM_11006"/>
<feature type="compositionally biased region" description="Acidic residues" evidence="1">
    <location>
        <begin position="80"/>
        <end position="95"/>
    </location>
</feature>
<evidence type="ECO:0000256" key="2">
    <source>
        <dbReference type="SAM" id="SignalP"/>
    </source>
</evidence>
<comment type="caution">
    <text evidence="3">The sequence shown here is derived from an EMBL/GenBank/DDBJ whole genome shotgun (WGS) entry which is preliminary data.</text>
</comment>
<reference evidence="3 4" key="1">
    <citation type="journal article" date="2018" name="Microb. Genom.">
        <title>Expanding an expanded genome: long-read sequencing of Trypanosoma cruzi.</title>
        <authorList>
            <person name="Berna L."/>
            <person name="Rodriguez M."/>
            <person name="Chiribao M.L."/>
            <person name="Parodi-Talice A."/>
            <person name="Pita S."/>
            <person name="Rijo G."/>
            <person name="Alvarez-Valin F."/>
            <person name="Robello C."/>
        </authorList>
    </citation>
    <scope>NUCLEOTIDE SEQUENCE [LARGE SCALE GENOMIC DNA]</scope>
    <source>
        <strain evidence="3 4">Dm28c</strain>
    </source>
</reference>
<evidence type="ECO:0000313" key="3">
    <source>
        <dbReference type="EMBL" id="PWV01097.1"/>
    </source>
</evidence>
<feature type="compositionally biased region" description="Polar residues" evidence="1">
    <location>
        <begin position="227"/>
        <end position="249"/>
    </location>
</feature>
<accession>A0A2V2VZ17</accession>
<evidence type="ECO:0000313" key="4">
    <source>
        <dbReference type="Proteomes" id="UP000246121"/>
    </source>
</evidence>
<dbReference type="VEuPathDB" id="TriTrypDB:TcCL_NonESM11213"/>
<evidence type="ECO:0000256" key="1">
    <source>
        <dbReference type="SAM" id="MobiDB-lite"/>
    </source>
</evidence>
<dbReference type="VEuPathDB" id="TriTrypDB:TcBrA4_0172780"/>
<feature type="compositionally biased region" description="Basic and acidic residues" evidence="1">
    <location>
        <begin position="299"/>
        <end position="315"/>
    </location>
</feature>
<feature type="compositionally biased region" description="Basic and acidic residues" evidence="1">
    <location>
        <begin position="181"/>
        <end position="202"/>
    </location>
</feature>
<dbReference type="VEuPathDB" id="TriTrypDB:BCY84_04048"/>
<dbReference type="VEuPathDB" id="TriTrypDB:TcG_10657"/>
<feature type="compositionally biased region" description="Pro residues" evidence="1">
    <location>
        <begin position="140"/>
        <end position="152"/>
    </location>
</feature>
<organism evidence="3 4">
    <name type="scientific">Trypanosoma cruzi</name>
    <dbReference type="NCBI Taxonomy" id="5693"/>
    <lineage>
        <taxon>Eukaryota</taxon>
        <taxon>Discoba</taxon>
        <taxon>Euglenozoa</taxon>
        <taxon>Kinetoplastea</taxon>
        <taxon>Metakinetoplastina</taxon>
        <taxon>Trypanosomatida</taxon>
        <taxon>Trypanosomatidae</taxon>
        <taxon>Trypanosoma</taxon>
        <taxon>Schizotrypanum</taxon>
    </lineage>
</organism>
<sequence length="356" mass="37459">MAMMTGRVLLVCALCVLWCGAGGRCDEVVVRAPAGGAVDESEPLVQSKELGISSQGSQELDDGAPVVKREAPPAPPTPSDGDDDDDGKGEGDGQEDGSPSELEEPVKDAPDQGKTKSTLQNKEQEIRQPPQSQVNVQQQPQPPPQQPQPQLQPQPNTSASEKSEGVGENSRGGAVQSSLGVEDKGNEDPKNPKEEDSLKSPGEESESSEQVQTTVQKTVPPEHKTQNEVLTPEQKTNESQSTDTSTNLPEPQKENKEYPASMEGTAQSTSTGSQEQEAEPSTSEEPSPFEEEQSTGTKTTEDARTPDAAVTEKRQTATNNTTTPGDIDGSTAVSHTTSPLLLLLVVACAAAAVVTA</sequence>
<dbReference type="VEuPathDB" id="TriTrypDB:C4B63_5g297"/>
<dbReference type="VEuPathDB" id="TriTrypDB:TCSYLVIO_009606"/>
<feature type="compositionally biased region" description="Basic and acidic residues" evidence="1">
    <location>
        <begin position="104"/>
        <end position="114"/>
    </location>
</feature>
<protein>
    <submittedName>
        <fullName evidence="3">Mucin-associated surface protein (MASP)</fullName>
    </submittedName>
</protein>
<name>A0A2V2VZ17_TRYCR</name>
<dbReference type="AlphaFoldDB" id="A0A2V2VZ17"/>
<feature type="compositionally biased region" description="Low complexity" evidence="1">
    <location>
        <begin position="273"/>
        <end position="286"/>
    </location>
</feature>
<feature type="compositionally biased region" description="Low complexity" evidence="1">
    <location>
        <begin position="128"/>
        <end position="139"/>
    </location>
</feature>